<dbReference type="PANTHER" id="PTHR31415">
    <property type="entry name" value="OS05G0367900 PROTEIN"/>
    <property type="match status" value="1"/>
</dbReference>
<dbReference type="AlphaFoldDB" id="A0AAD7PUF1"/>
<dbReference type="Proteomes" id="UP001163823">
    <property type="component" value="Chromosome 5"/>
</dbReference>
<evidence type="ECO:0000256" key="4">
    <source>
        <dbReference type="ARBA" id="ARBA00023136"/>
    </source>
</evidence>
<dbReference type="Pfam" id="PF03168">
    <property type="entry name" value="LEA_2"/>
    <property type="match status" value="1"/>
</dbReference>
<keyword evidence="4 6" id="KW-0472">Membrane</keyword>
<dbReference type="GO" id="GO:0098542">
    <property type="term" value="P:defense response to other organism"/>
    <property type="evidence" value="ECO:0007669"/>
    <property type="project" value="InterPro"/>
</dbReference>
<comment type="subcellular location">
    <subcellularLocation>
        <location evidence="1">Membrane</location>
        <topology evidence="1">Single-pass membrane protein</topology>
    </subcellularLocation>
</comment>
<feature type="transmembrane region" description="Helical" evidence="6">
    <location>
        <begin position="45"/>
        <end position="68"/>
    </location>
</feature>
<evidence type="ECO:0000313" key="8">
    <source>
        <dbReference type="EMBL" id="KAJ7967634.1"/>
    </source>
</evidence>
<reference evidence="8" key="1">
    <citation type="journal article" date="2023" name="Science">
        <title>Elucidation of the pathway for biosynthesis of saponin adjuvants from the soapbark tree.</title>
        <authorList>
            <person name="Reed J."/>
            <person name="Orme A."/>
            <person name="El-Demerdash A."/>
            <person name="Owen C."/>
            <person name="Martin L.B.B."/>
            <person name="Misra R.C."/>
            <person name="Kikuchi S."/>
            <person name="Rejzek M."/>
            <person name="Martin A.C."/>
            <person name="Harkess A."/>
            <person name="Leebens-Mack J."/>
            <person name="Louveau T."/>
            <person name="Stephenson M.J."/>
            <person name="Osbourn A."/>
        </authorList>
    </citation>
    <scope>NUCLEOTIDE SEQUENCE</scope>
    <source>
        <strain evidence="8">S10</strain>
    </source>
</reference>
<dbReference type="KEGG" id="qsa:O6P43_011871"/>
<name>A0AAD7PUF1_QUISA</name>
<evidence type="ECO:0000256" key="3">
    <source>
        <dbReference type="ARBA" id="ARBA00022989"/>
    </source>
</evidence>
<organism evidence="8 9">
    <name type="scientific">Quillaja saponaria</name>
    <name type="common">Soap bark tree</name>
    <dbReference type="NCBI Taxonomy" id="32244"/>
    <lineage>
        <taxon>Eukaryota</taxon>
        <taxon>Viridiplantae</taxon>
        <taxon>Streptophyta</taxon>
        <taxon>Embryophyta</taxon>
        <taxon>Tracheophyta</taxon>
        <taxon>Spermatophyta</taxon>
        <taxon>Magnoliopsida</taxon>
        <taxon>eudicotyledons</taxon>
        <taxon>Gunneridae</taxon>
        <taxon>Pentapetalae</taxon>
        <taxon>rosids</taxon>
        <taxon>fabids</taxon>
        <taxon>Fabales</taxon>
        <taxon>Quillajaceae</taxon>
        <taxon>Quillaja</taxon>
    </lineage>
</organism>
<gene>
    <name evidence="8" type="ORF">O6P43_011871</name>
</gene>
<comment type="caution">
    <text evidence="8">The sequence shown here is derived from an EMBL/GenBank/DDBJ whole genome shotgun (WGS) entry which is preliminary data.</text>
</comment>
<dbReference type="GO" id="GO:0009506">
    <property type="term" value="C:plasmodesma"/>
    <property type="evidence" value="ECO:0007669"/>
    <property type="project" value="TreeGrafter"/>
</dbReference>
<evidence type="ECO:0000256" key="2">
    <source>
        <dbReference type="ARBA" id="ARBA00022692"/>
    </source>
</evidence>
<dbReference type="GO" id="GO:0005886">
    <property type="term" value="C:plasma membrane"/>
    <property type="evidence" value="ECO:0007669"/>
    <property type="project" value="TreeGrafter"/>
</dbReference>
<protein>
    <submittedName>
        <fullName evidence="8">Late embryogenesis abundant protein</fullName>
    </submittedName>
</protein>
<dbReference type="EMBL" id="JARAOO010000005">
    <property type="protein sequence ID" value="KAJ7967634.1"/>
    <property type="molecule type" value="Genomic_DNA"/>
</dbReference>
<dbReference type="InterPro" id="IPR004864">
    <property type="entry name" value="LEA_2"/>
</dbReference>
<dbReference type="InterPro" id="IPR044839">
    <property type="entry name" value="NDR1-like"/>
</dbReference>
<evidence type="ECO:0000256" key="5">
    <source>
        <dbReference type="SAM" id="MobiDB-lite"/>
    </source>
</evidence>
<evidence type="ECO:0000256" key="6">
    <source>
        <dbReference type="SAM" id="Phobius"/>
    </source>
</evidence>
<evidence type="ECO:0000259" key="7">
    <source>
        <dbReference type="Pfam" id="PF03168"/>
    </source>
</evidence>
<feature type="domain" description="Late embryogenesis abundant protein LEA-2 subgroup" evidence="7">
    <location>
        <begin position="100"/>
        <end position="202"/>
    </location>
</feature>
<dbReference type="PANTHER" id="PTHR31415:SF3">
    <property type="entry name" value="LATE EMBRYOGENESIS ABUNDANT (LEA) HYDROXYPROLINE-RICH GLYCOPROTEIN FAMILY"/>
    <property type="match status" value="1"/>
</dbReference>
<keyword evidence="2 6" id="KW-0812">Transmembrane</keyword>
<feature type="region of interest" description="Disordered" evidence="5">
    <location>
        <begin position="1"/>
        <end position="21"/>
    </location>
</feature>
<proteinExistence type="predicted"/>
<evidence type="ECO:0000313" key="9">
    <source>
        <dbReference type="Proteomes" id="UP001163823"/>
    </source>
</evidence>
<sequence length="226" mass="25782">MYSPGSHDQLPFQSTPKAGPIKRHQTARYFAHRVRESLTTRVSKLVCTIFLGLLLIVGIITFILWISLRPHRPRIHIQDFSLPGLDQVTGFENAQIAFNVTVRNSNLNIGIYYGIMGGSIYYKDQKIGATPLLDPFYQEPKNTTVVAGVLRGVTLTVSSQRWKEFNHDRTKRMVVFRLQLTSTIQFKISTWESKRHPMHADCDVSVGPNGLILQASRNRRCATYFF</sequence>
<keyword evidence="3 6" id="KW-1133">Transmembrane helix</keyword>
<accession>A0AAD7PUF1</accession>
<keyword evidence="9" id="KW-1185">Reference proteome</keyword>
<evidence type="ECO:0000256" key="1">
    <source>
        <dbReference type="ARBA" id="ARBA00004167"/>
    </source>
</evidence>